<dbReference type="AlphaFoldDB" id="A0A066WH53"/>
<keyword evidence="5" id="KW-0804">Transcription</keyword>
<dbReference type="InParanoid" id="A0A066WH53"/>
<feature type="compositionally biased region" description="Low complexity" evidence="7">
    <location>
        <begin position="140"/>
        <end position="154"/>
    </location>
</feature>
<dbReference type="GO" id="GO:0008270">
    <property type="term" value="F:zinc ion binding"/>
    <property type="evidence" value="ECO:0007669"/>
    <property type="project" value="InterPro"/>
</dbReference>
<dbReference type="InterPro" id="IPR036864">
    <property type="entry name" value="Zn2-C6_fun-type_DNA-bd_sf"/>
</dbReference>
<evidence type="ECO:0000256" key="5">
    <source>
        <dbReference type="ARBA" id="ARBA00023163"/>
    </source>
</evidence>
<feature type="domain" description="Zn(2)-C6 fungal-type" evidence="8">
    <location>
        <begin position="49"/>
        <end position="71"/>
    </location>
</feature>
<gene>
    <name evidence="9" type="ORF">K437DRAFT_117734</name>
</gene>
<feature type="compositionally biased region" description="Low complexity" evidence="7">
    <location>
        <begin position="7"/>
        <end position="20"/>
    </location>
</feature>
<proteinExistence type="predicted"/>
<dbReference type="EMBL" id="JMSN01000004">
    <property type="protein sequence ID" value="KDN53161.1"/>
    <property type="molecule type" value="Genomic_DNA"/>
</dbReference>
<feature type="compositionally biased region" description="Low complexity" evidence="7">
    <location>
        <begin position="332"/>
        <end position="348"/>
    </location>
</feature>
<dbReference type="STRING" id="1037660.A0A066WH53"/>
<feature type="region of interest" description="Disordered" evidence="7">
    <location>
        <begin position="1"/>
        <end position="41"/>
    </location>
</feature>
<keyword evidence="3" id="KW-0805">Transcription regulation</keyword>
<feature type="compositionally biased region" description="Polar residues" evidence="7">
    <location>
        <begin position="26"/>
        <end position="41"/>
    </location>
</feature>
<sequence length="1018" mass="108970">MPTQGHQPTAADDPASSAAQVRKLAPSSTPAVPSTARNAQGATKRIWAACEPCRGKRARCDGSLPCSGCLLSESSKLGLTLEQYRGQTGSALGEQIFRNSAARCHFNWNRKKRGPRSKTGAVDGLGAATASVQTSDERGAAGAEGRQAEATEAQPIKKHKTKRNPSGLQIGMPRSAQSAGFAFLEAKRQAYASASSATSLPRSASLSSNGCEPSWSPVLAQMPALYHSDSSSELTPSSEHSIALITPLDHPSALSEPLLDGLEAKGPAQCEHTRLYAPPGAALLPRCATDSATAKATLLPVAEQRMPPPPPCRPMYLFAGKQGSDSPDSAQSSPGSGNISGASSAASRSRSHIQLPSLQELSLRSNPVLGLPPRSNWSQPYANGNLDGMGSGGVPTTFPPHGGAPTKRKASHSRALLAKLSRFYAEDDLPFIALSMAQFGGMDAMCKLFPSKYLFGDNKSSNPADGIASVPDHIQLALLSLLAHRSLLTPASSSSRDLDLAAATSASTLSDTSCTTSTGLPITLPLPPLIGYEGVDLVGKSRDSMLSFARRSYEHAAKLRDAELRRGVIDARILITGWALDLAMSEDGAGTATMTASKVDLVRIVLAWKLHLMDAPPDAASPLIPEALTPTKESPCALGDGRFSVNDAVEKESIRRIVHVISASFVWTSTIDCSAPAFDMCCMQVQFAADDDMIHADSAWQPERRSRGESLLRSTQYAYNLFFRVTRMLHTPLDDLVNGRGPETDIQGAVDEIEDGIAWVKRHAQELHVGNLHDTLRVTLFMHTRIVELKTYRLFSVLSSYMQMCFGCDANQDLGIGATLLQDNSDKLSSFNKLSGATHLGTLPKRRQSDSPNPTARLRFSNDPKVACCSLLWEVEEVANVIIAMLHSSVPPNAKEVGTAAGVTIDASVRAVRWPRHLRIFGQHAFAMAAEVHALGSSWSELVSSPDPLRRSPSSSADITEFNFNEFIAGFWRIGSTLITLLRALEKTGSAHAAQTADKLEEYRQERIKWMLSQGGSA</sequence>
<evidence type="ECO:0000256" key="3">
    <source>
        <dbReference type="ARBA" id="ARBA00023015"/>
    </source>
</evidence>
<dbReference type="OrthoDB" id="3362851at2759"/>
<dbReference type="PANTHER" id="PTHR31779:SF3">
    <property type="entry name" value="PROTEIN RDR1"/>
    <property type="match status" value="1"/>
</dbReference>
<protein>
    <recommendedName>
        <fullName evidence="8">Zn(2)-C6 fungal-type domain-containing protein</fullName>
    </recommendedName>
</protein>
<evidence type="ECO:0000256" key="6">
    <source>
        <dbReference type="ARBA" id="ARBA00023242"/>
    </source>
</evidence>
<evidence type="ECO:0000256" key="2">
    <source>
        <dbReference type="ARBA" id="ARBA00022833"/>
    </source>
</evidence>
<dbReference type="GeneID" id="25261351"/>
<dbReference type="Proteomes" id="UP000027361">
    <property type="component" value="Unassembled WGS sequence"/>
</dbReference>
<dbReference type="SUPFAM" id="SSF57701">
    <property type="entry name" value="Zn2/Cys6 DNA-binding domain"/>
    <property type="match status" value="1"/>
</dbReference>
<keyword evidence="4" id="KW-0238">DNA-binding</keyword>
<evidence type="ECO:0000259" key="8">
    <source>
        <dbReference type="Pfam" id="PF00172"/>
    </source>
</evidence>
<dbReference type="OMA" id="RIWAACE"/>
<dbReference type="CDD" id="cd00067">
    <property type="entry name" value="GAL4"/>
    <property type="match status" value="1"/>
</dbReference>
<reference evidence="9 10" key="1">
    <citation type="submission" date="2014-05" db="EMBL/GenBank/DDBJ databases">
        <title>Draft genome sequence of a rare smut relative, Tilletiaria anomala UBC 951.</title>
        <authorList>
            <consortium name="DOE Joint Genome Institute"/>
            <person name="Toome M."/>
            <person name="Kuo A."/>
            <person name="Henrissat B."/>
            <person name="Lipzen A."/>
            <person name="Tritt A."/>
            <person name="Yoshinaga Y."/>
            <person name="Zane M."/>
            <person name="Barry K."/>
            <person name="Grigoriev I.V."/>
            <person name="Spatafora J.W."/>
            <person name="Aimea M.C."/>
        </authorList>
    </citation>
    <scope>NUCLEOTIDE SEQUENCE [LARGE SCALE GENOMIC DNA]</scope>
    <source>
        <strain evidence="9 10">UBC 951</strain>
    </source>
</reference>
<evidence type="ECO:0000256" key="7">
    <source>
        <dbReference type="SAM" id="MobiDB-lite"/>
    </source>
</evidence>
<feature type="compositionally biased region" description="Polar residues" evidence="7">
    <location>
        <begin position="352"/>
        <end position="365"/>
    </location>
</feature>
<organism evidence="9 10">
    <name type="scientific">Tilletiaria anomala (strain ATCC 24038 / CBS 436.72 / UBC 951)</name>
    <dbReference type="NCBI Taxonomy" id="1037660"/>
    <lineage>
        <taxon>Eukaryota</taxon>
        <taxon>Fungi</taxon>
        <taxon>Dikarya</taxon>
        <taxon>Basidiomycota</taxon>
        <taxon>Ustilaginomycotina</taxon>
        <taxon>Exobasidiomycetes</taxon>
        <taxon>Georgefischeriales</taxon>
        <taxon>Tilletiariaceae</taxon>
        <taxon>Tilletiaria</taxon>
    </lineage>
</organism>
<feature type="region of interest" description="Disordered" evidence="7">
    <location>
        <begin position="302"/>
        <end position="410"/>
    </location>
</feature>
<dbReference type="GO" id="GO:0009410">
    <property type="term" value="P:response to xenobiotic stimulus"/>
    <property type="evidence" value="ECO:0007669"/>
    <property type="project" value="TreeGrafter"/>
</dbReference>
<accession>A0A066WH53</accession>
<dbReference type="HOGENOM" id="CLU_296693_0_0_1"/>
<keyword evidence="2" id="KW-0862">Zinc</keyword>
<evidence type="ECO:0000256" key="1">
    <source>
        <dbReference type="ARBA" id="ARBA00022723"/>
    </source>
</evidence>
<dbReference type="InterPro" id="IPR052478">
    <property type="entry name" value="Metabolite_Synth_Reg"/>
</dbReference>
<name>A0A066WH53_TILAU</name>
<dbReference type="InterPro" id="IPR001138">
    <property type="entry name" value="Zn2Cys6_DnaBD"/>
</dbReference>
<evidence type="ECO:0000313" key="9">
    <source>
        <dbReference type="EMBL" id="KDN53161.1"/>
    </source>
</evidence>
<keyword evidence="10" id="KW-1185">Reference proteome</keyword>
<keyword evidence="6" id="KW-0539">Nucleus</keyword>
<evidence type="ECO:0000313" key="10">
    <source>
        <dbReference type="Proteomes" id="UP000027361"/>
    </source>
</evidence>
<comment type="caution">
    <text evidence="9">The sequence shown here is derived from an EMBL/GenBank/DDBJ whole genome shotgun (WGS) entry which is preliminary data.</text>
</comment>
<dbReference type="GO" id="GO:0000981">
    <property type="term" value="F:DNA-binding transcription factor activity, RNA polymerase II-specific"/>
    <property type="evidence" value="ECO:0007669"/>
    <property type="project" value="InterPro"/>
</dbReference>
<keyword evidence="1" id="KW-0479">Metal-binding</keyword>
<dbReference type="Pfam" id="PF00172">
    <property type="entry name" value="Zn_clus"/>
    <property type="match status" value="1"/>
</dbReference>
<dbReference type="GO" id="GO:0003677">
    <property type="term" value="F:DNA binding"/>
    <property type="evidence" value="ECO:0007669"/>
    <property type="project" value="UniProtKB-KW"/>
</dbReference>
<dbReference type="PANTHER" id="PTHR31779">
    <property type="entry name" value="2-NITROPROPANE DIOXYGENASE FAMILY, PUTATIVE (AFU_ORTHOLOGUE AFUA_2G17430)-RELATED"/>
    <property type="match status" value="1"/>
</dbReference>
<feature type="region of interest" description="Disordered" evidence="7">
    <location>
        <begin position="110"/>
        <end position="170"/>
    </location>
</feature>
<evidence type="ECO:0000256" key="4">
    <source>
        <dbReference type="ARBA" id="ARBA00023125"/>
    </source>
</evidence>
<dbReference type="RefSeq" id="XP_013246000.1">
    <property type="nucleotide sequence ID" value="XM_013390546.1"/>
</dbReference>